<keyword evidence="2" id="KW-0012">Acyltransferase</keyword>
<dbReference type="Pfam" id="PF08445">
    <property type="entry name" value="FR47"/>
    <property type="match status" value="1"/>
</dbReference>
<sequence length="232" mass="24462">MSTSHPLDNPVWWSLAGAHAHLAERQGRALRYRSDVSPFAAVPDVPDAADWADLAALLGPDTVPLTTGAVAAPPPGWQTMFSVDGVQMVDEGVAAAPDEEAVQLGPGDVPEMLDLVARTKPGPFLPRTVEMGTYLGIRRDGALAAMAGERLRPAGWTEISAVCTDPAYRGQGLATRLIHAIAAGIRARGETPFLHAAADNTTAIRLYASLGFRVRRSTPFIGARPLDGVPVS</sequence>
<protein>
    <submittedName>
        <fullName evidence="4">GNAT family N-acetyltransferase</fullName>
    </submittedName>
</protein>
<reference evidence="4 5" key="1">
    <citation type="submission" date="2020-03" db="EMBL/GenBank/DDBJ databases">
        <title>WGS of the type strain of Planosporangium spp.</title>
        <authorList>
            <person name="Thawai C."/>
        </authorList>
    </citation>
    <scope>NUCLEOTIDE SEQUENCE [LARGE SCALE GENOMIC DNA]</scope>
    <source>
        <strain evidence="4 5">TBRC 5610</strain>
    </source>
</reference>
<evidence type="ECO:0000313" key="4">
    <source>
        <dbReference type="EMBL" id="NJC72363.1"/>
    </source>
</evidence>
<dbReference type="CDD" id="cd04301">
    <property type="entry name" value="NAT_SF"/>
    <property type="match status" value="1"/>
</dbReference>
<comment type="caution">
    <text evidence="4">The sequence shown here is derived from an EMBL/GenBank/DDBJ whole genome shotgun (WGS) entry which is preliminary data.</text>
</comment>
<proteinExistence type="predicted"/>
<dbReference type="Proteomes" id="UP000722989">
    <property type="component" value="Unassembled WGS sequence"/>
</dbReference>
<dbReference type="InterPro" id="IPR013653">
    <property type="entry name" value="GCN5-like_dom"/>
</dbReference>
<gene>
    <name evidence="4" type="ORF">HC031_21965</name>
</gene>
<keyword evidence="5" id="KW-1185">Reference proteome</keyword>
<dbReference type="PROSITE" id="PS51186">
    <property type="entry name" value="GNAT"/>
    <property type="match status" value="1"/>
</dbReference>
<dbReference type="InterPro" id="IPR000182">
    <property type="entry name" value="GNAT_dom"/>
</dbReference>
<dbReference type="Gene3D" id="3.40.630.30">
    <property type="match status" value="1"/>
</dbReference>
<feature type="domain" description="N-acetyltransferase" evidence="3">
    <location>
        <begin position="99"/>
        <end position="227"/>
    </location>
</feature>
<evidence type="ECO:0000313" key="5">
    <source>
        <dbReference type="Proteomes" id="UP000722989"/>
    </source>
</evidence>
<dbReference type="RefSeq" id="WP_167927276.1">
    <property type="nucleotide sequence ID" value="NZ_JAATVY010000018.1"/>
</dbReference>
<accession>A0ABX0Y2X2</accession>
<dbReference type="InterPro" id="IPR050680">
    <property type="entry name" value="YpeA/RimI_acetyltransf"/>
</dbReference>
<evidence type="ECO:0000259" key="3">
    <source>
        <dbReference type="PROSITE" id="PS51186"/>
    </source>
</evidence>
<dbReference type="InterPro" id="IPR016181">
    <property type="entry name" value="Acyl_CoA_acyltransferase"/>
</dbReference>
<evidence type="ECO:0000256" key="2">
    <source>
        <dbReference type="ARBA" id="ARBA00023315"/>
    </source>
</evidence>
<dbReference type="SUPFAM" id="SSF55729">
    <property type="entry name" value="Acyl-CoA N-acyltransferases (Nat)"/>
    <property type="match status" value="1"/>
</dbReference>
<dbReference type="EMBL" id="JAATVY010000018">
    <property type="protein sequence ID" value="NJC72363.1"/>
    <property type="molecule type" value="Genomic_DNA"/>
</dbReference>
<evidence type="ECO:0000256" key="1">
    <source>
        <dbReference type="ARBA" id="ARBA00022679"/>
    </source>
</evidence>
<dbReference type="PANTHER" id="PTHR43420">
    <property type="entry name" value="ACETYLTRANSFERASE"/>
    <property type="match status" value="1"/>
</dbReference>
<name>A0ABX0Y2X2_9ACTN</name>
<keyword evidence="1" id="KW-0808">Transferase</keyword>
<organism evidence="4 5">
    <name type="scientific">Planosporangium thailandense</name>
    <dbReference type="NCBI Taxonomy" id="765197"/>
    <lineage>
        <taxon>Bacteria</taxon>
        <taxon>Bacillati</taxon>
        <taxon>Actinomycetota</taxon>
        <taxon>Actinomycetes</taxon>
        <taxon>Micromonosporales</taxon>
        <taxon>Micromonosporaceae</taxon>
        <taxon>Planosporangium</taxon>
    </lineage>
</organism>
<dbReference type="PANTHER" id="PTHR43420:SF3">
    <property type="entry name" value="N-ACETYLTRANSFERASE DOMAIN-CONTAINING PROTEIN"/>
    <property type="match status" value="1"/>
</dbReference>